<dbReference type="CDD" id="cd02966">
    <property type="entry name" value="TlpA_like_family"/>
    <property type="match status" value="1"/>
</dbReference>
<reference evidence="2 3" key="1">
    <citation type="submission" date="2020-07" db="EMBL/GenBank/DDBJ databases">
        <title>isolation of Luteimonas sp. SJ-16.</title>
        <authorList>
            <person name="Huang X.-X."/>
            <person name="Xu L."/>
            <person name="Sun J.-Q."/>
        </authorList>
    </citation>
    <scope>NUCLEOTIDE SEQUENCE [LARGE SCALE GENOMIC DNA]</scope>
    <source>
        <strain evidence="2 3">SJ-16</strain>
    </source>
</reference>
<dbReference type="AlphaFoldDB" id="A0A7Z0TZE2"/>
<dbReference type="InterPro" id="IPR013740">
    <property type="entry name" value="Redoxin"/>
</dbReference>
<gene>
    <name evidence="2" type="ORF">H0E82_05080</name>
</gene>
<evidence type="ECO:0000313" key="3">
    <source>
        <dbReference type="Proteomes" id="UP000589896"/>
    </source>
</evidence>
<name>A0A7Z0TZE2_9GAMM</name>
<evidence type="ECO:0000313" key="2">
    <source>
        <dbReference type="EMBL" id="NYZ62138.1"/>
    </source>
</evidence>
<dbReference type="SUPFAM" id="SSF52833">
    <property type="entry name" value="Thioredoxin-like"/>
    <property type="match status" value="1"/>
</dbReference>
<sequence length="201" mass="21025">MSRRVGPLAVVGVAVVAGGLGVLASLFVAGPGPLLGTEAGQRLYNGALTASAPAAPEGVAMARRGDRIDPFEVMRLDGSQIRLPEAYAGRSVLVNLWASWCGPCIEEMPELDRFAREQGDTGVQVLGIALDDPEAVQAFLARIPVDYTIAVDAPGPADAGVRLGNPRGVLPYTVLVDADGIVRKQRIGPFAHGETAAWARF</sequence>
<comment type="caution">
    <text evidence="2">The sequence shown here is derived from an EMBL/GenBank/DDBJ whole genome shotgun (WGS) entry which is preliminary data.</text>
</comment>
<dbReference type="Gene3D" id="3.40.30.10">
    <property type="entry name" value="Glutaredoxin"/>
    <property type="match status" value="1"/>
</dbReference>
<organism evidence="2 3">
    <name type="scientific">Luteimonas deserti</name>
    <dbReference type="NCBI Taxonomy" id="2752306"/>
    <lineage>
        <taxon>Bacteria</taxon>
        <taxon>Pseudomonadati</taxon>
        <taxon>Pseudomonadota</taxon>
        <taxon>Gammaproteobacteria</taxon>
        <taxon>Lysobacterales</taxon>
        <taxon>Lysobacteraceae</taxon>
        <taxon>Luteimonas</taxon>
    </lineage>
</organism>
<evidence type="ECO:0000259" key="1">
    <source>
        <dbReference type="PROSITE" id="PS51352"/>
    </source>
</evidence>
<keyword evidence="3" id="KW-1185">Reference proteome</keyword>
<feature type="domain" description="Thioredoxin" evidence="1">
    <location>
        <begin position="62"/>
        <end position="201"/>
    </location>
</feature>
<dbReference type="InterPro" id="IPR013766">
    <property type="entry name" value="Thioredoxin_domain"/>
</dbReference>
<dbReference type="PANTHER" id="PTHR42852:SF13">
    <property type="entry name" value="PROTEIN DIPZ"/>
    <property type="match status" value="1"/>
</dbReference>
<dbReference type="RefSeq" id="WP_180544374.1">
    <property type="nucleotide sequence ID" value="NZ_JACCJZ010000011.1"/>
</dbReference>
<dbReference type="PROSITE" id="PS51352">
    <property type="entry name" value="THIOREDOXIN_2"/>
    <property type="match status" value="1"/>
</dbReference>
<protein>
    <submittedName>
        <fullName evidence="2">TlpA family protein disulfide reductase</fullName>
    </submittedName>
</protein>
<dbReference type="GO" id="GO:0016491">
    <property type="term" value="F:oxidoreductase activity"/>
    <property type="evidence" value="ECO:0007669"/>
    <property type="project" value="InterPro"/>
</dbReference>
<dbReference type="PANTHER" id="PTHR42852">
    <property type="entry name" value="THIOL:DISULFIDE INTERCHANGE PROTEIN DSBE"/>
    <property type="match status" value="1"/>
</dbReference>
<dbReference type="Pfam" id="PF08534">
    <property type="entry name" value="Redoxin"/>
    <property type="match status" value="1"/>
</dbReference>
<dbReference type="EMBL" id="JACCJZ010000011">
    <property type="protein sequence ID" value="NYZ62138.1"/>
    <property type="molecule type" value="Genomic_DNA"/>
</dbReference>
<accession>A0A7Z0TZE2</accession>
<dbReference type="Proteomes" id="UP000589896">
    <property type="component" value="Unassembled WGS sequence"/>
</dbReference>
<dbReference type="InterPro" id="IPR050553">
    <property type="entry name" value="Thioredoxin_ResA/DsbE_sf"/>
</dbReference>
<dbReference type="InterPro" id="IPR036249">
    <property type="entry name" value="Thioredoxin-like_sf"/>
</dbReference>
<proteinExistence type="predicted"/>